<gene>
    <name evidence="1" type="ORF">NEOLEDRAFT_1022757</name>
</gene>
<evidence type="ECO:0000313" key="2">
    <source>
        <dbReference type="Proteomes" id="UP000076761"/>
    </source>
</evidence>
<sequence>TVSRCLLKKHAVRRVRDAENAAACLQHPDHSALTNCRCTHCVSAKASFSCPWPHRCFECAQALLDTLPPKWDPQQ</sequence>
<dbReference type="InParanoid" id="A0A165NYP5"/>
<dbReference type="EMBL" id="KV425623">
    <property type="protein sequence ID" value="KZT20295.1"/>
    <property type="molecule type" value="Genomic_DNA"/>
</dbReference>
<proteinExistence type="predicted"/>
<dbReference type="AlphaFoldDB" id="A0A165NYP5"/>
<keyword evidence="2" id="KW-1185">Reference proteome</keyword>
<protein>
    <submittedName>
        <fullName evidence="1">Uncharacterized protein</fullName>
    </submittedName>
</protein>
<organism evidence="1 2">
    <name type="scientific">Neolentinus lepideus HHB14362 ss-1</name>
    <dbReference type="NCBI Taxonomy" id="1314782"/>
    <lineage>
        <taxon>Eukaryota</taxon>
        <taxon>Fungi</taxon>
        <taxon>Dikarya</taxon>
        <taxon>Basidiomycota</taxon>
        <taxon>Agaricomycotina</taxon>
        <taxon>Agaricomycetes</taxon>
        <taxon>Gloeophyllales</taxon>
        <taxon>Gloeophyllaceae</taxon>
        <taxon>Neolentinus</taxon>
    </lineage>
</organism>
<evidence type="ECO:0000313" key="1">
    <source>
        <dbReference type="EMBL" id="KZT20295.1"/>
    </source>
</evidence>
<name>A0A165NYP5_9AGAM</name>
<dbReference type="OrthoDB" id="2755170at2759"/>
<feature type="non-terminal residue" evidence="1">
    <location>
        <position position="1"/>
    </location>
</feature>
<dbReference type="Proteomes" id="UP000076761">
    <property type="component" value="Unassembled WGS sequence"/>
</dbReference>
<reference evidence="1 2" key="1">
    <citation type="journal article" date="2016" name="Mol. Biol. Evol.">
        <title>Comparative Genomics of Early-Diverging Mushroom-Forming Fungi Provides Insights into the Origins of Lignocellulose Decay Capabilities.</title>
        <authorList>
            <person name="Nagy L.G."/>
            <person name="Riley R."/>
            <person name="Tritt A."/>
            <person name="Adam C."/>
            <person name="Daum C."/>
            <person name="Floudas D."/>
            <person name="Sun H."/>
            <person name="Yadav J.S."/>
            <person name="Pangilinan J."/>
            <person name="Larsson K.H."/>
            <person name="Matsuura K."/>
            <person name="Barry K."/>
            <person name="Labutti K."/>
            <person name="Kuo R."/>
            <person name="Ohm R.A."/>
            <person name="Bhattacharya S.S."/>
            <person name="Shirouzu T."/>
            <person name="Yoshinaga Y."/>
            <person name="Martin F.M."/>
            <person name="Grigoriev I.V."/>
            <person name="Hibbett D.S."/>
        </authorList>
    </citation>
    <scope>NUCLEOTIDE SEQUENCE [LARGE SCALE GENOMIC DNA]</scope>
    <source>
        <strain evidence="1 2">HHB14362 ss-1</strain>
    </source>
</reference>
<feature type="non-terminal residue" evidence="1">
    <location>
        <position position="75"/>
    </location>
</feature>
<accession>A0A165NYP5</accession>